<dbReference type="InParanoid" id="A0A6I8UT87"/>
<name>A0A6I8UT87_DROPS</name>
<dbReference type="Gene3D" id="1.10.238.270">
    <property type="match status" value="1"/>
</dbReference>
<dbReference type="Proteomes" id="UP000001819">
    <property type="component" value="Chromosome 3"/>
</dbReference>
<comment type="subcellular location">
    <subcellularLocation>
        <location evidence="1">Secreted</location>
    </subcellularLocation>
</comment>
<gene>
    <name evidence="5" type="primary">Obp50d</name>
</gene>
<evidence type="ECO:0000256" key="1">
    <source>
        <dbReference type="ARBA" id="ARBA00004613"/>
    </source>
</evidence>
<evidence type="ECO:0000313" key="5">
    <source>
        <dbReference type="RefSeq" id="XP_001360533.3"/>
    </source>
</evidence>
<dbReference type="GO" id="GO:0005576">
    <property type="term" value="C:extracellular region"/>
    <property type="evidence" value="ECO:0007669"/>
    <property type="project" value="UniProtKB-SubCell"/>
</dbReference>
<evidence type="ECO:0000256" key="3">
    <source>
        <dbReference type="ARBA" id="ARBA00022525"/>
    </source>
</evidence>
<reference evidence="4" key="1">
    <citation type="submission" date="2024-06" db="UniProtKB">
        <authorList>
            <consortium name="RefSeq"/>
        </authorList>
    </citation>
    <scope>NUCLEOTIDE SEQUENCE [LARGE SCALE GENOMIC DNA]</scope>
    <source>
        <strain evidence="4">MV2-25</strain>
    </source>
</reference>
<keyword evidence="4" id="KW-1185">Reference proteome</keyword>
<dbReference type="AlphaFoldDB" id="A0A6I8UT87"/>
<evidence type="ECO:0000313" key="4">
    <source>
        <dbReference type="Proteomes" id="UP000001819"/>
    </source>
</evidence>
<dbReference type="InterPro" id="IPR052295">
    <property type="entry name" value="Odorant-binding_protein"/>
</dbReference>
<dbReference type="KEGG" id="dpo:4803886"/>
<accession>A0A6I8UT87</accession>
<reference evidence="5" key="2">
    <citation type="submission" date="2025-08" db="UniProtKB">
        <authorList>
            <consortium name="RefSeq"/>
        </authorList>
    </citation>
    <scope>IDENTIFICATION</scope>
    <source>
        <strain evidence="5">MV-25-SWS-2005</strain>
        <tissue evidence="5">Whole body</tissue>
    </source>
</reference>
<dbReference type="FunCoup" id="A0A6I8UT87">
    <property type="interactions" value="18"/>
</dbReference>
<dbReference type="RefSeq" id="XP_001360533.3">
    <property type="nucleotide sequence ID" value="XM_001360496.4"/>
</dbReference>
<comment type="similarity">
    <text evidence="2">Belongs to the PBP/GOBP family.</text>
</comment>
<dbReference type="PANTHER" id="PTHR21066">
    <property type="entry name" value="ODORANT-BINDING PROTEIN 59A-RELATED"/>
    <property type="match status" value="1"/>
</dbReference>
<evidence type="ECO:0000256" key="2">
    <source>
        <dbReference type="ARBA" id="ARBA00008098"/>
    </source>
</evidence>
<organism evidence="4 5">
    <name type="scientific">Drosophila pseudoobscura pseudoobscura</name>
    <name type="common">Fruit fly</name>
    <dbReference type="NCBI Taxonomy" id="46245"/>
    <lineage>
        <taxon>Eukaryota</taxon>
        <taxon>Metazoa</taxon>
        <taxon>Ecdysozoa</taxon>
        <taxon>Arthropoda</taxon>
        <taxon>Hexapoda</taxon>
        <taxon>Insecta</taxon>
        <taxon>Pterygota</taxon>
        <taxon>Neoptera</taxon>
        <taxon>Endopterygota</taxon>
        <taxon>Diptera</taxon>
        <taxon>Brachycera</taxon>
        <taxon>Muscomorpha</taxon>
        <taxon>Ephydroidea</taxon>
        <taxon>Drosophilidae</taxon>
        <taxon>Drosophila</taxon>
        <taxon>Sophophora</taxon>
    </lineage>
</organism>
<protein>
    <submittedName>
        <fullName evidence="5">Uncharacterized protein Obp50d</fullName>
    </submittedName>
</protein>
<keyword evidence="3" id="KW-0964">Secreted</keyword>
<proteinExistence type="inferred from homology"/>
<sequence length="198" mass="22248">MPFGHPVGIVYMGYLVLSGYQKVPEMPHQLALILISFLVSPGAGEPDCSQRPDLNALKNCCKMPLLELSKYTSQCGQYLVNGAHITPCSFECLFEAAKALNGTSLVMENIRKMMETLLESHQEFVDIYTEGFHHCSGEEQAMIKSLKRRRMPVTGKCSSMSVMYGLCAHRYVYRNCPESASRKSTMCIEAREYSIHCE</sequence>
<dbReference type="PANTHER" id="PTHR21066:SF15">
    <property type="entry name" value="GH25962P-RELATED"/>
    <property type="match status" value="1"/>
</dbReference>